<protein>
    <recommendedName>
        <fullName evidence="6">NACHT domain-containing protein</fullName>
    </recommendedName>
</protein>
<evidence type="ECO:0008006" key="6">
    <source>
        <dbReference type="Google" id="ProtNLM"/>
    </source>
</evidence>
<keyword evidence="1" id="KW-0677">Repeat</keyword>
<feature type="domain" description="Nephrocystin 3-like N-terminal" evidence="3">
    <location>
        <begin position="368"/>
        <end position="533"/>
    </location>
</feature>
<dbReference type="HOGENOM" id="CLU_014052_0_0_1"/>
<dbReference type="PANTHER" id="PTHR10039">
    <property type="entry name" value="AMELOGENIN"/>
    <property type="match status" value="1"/>
</dbReference>
<dbReference type="InterPro" id="IPR054471">
    <property type="entry name" value="GPIID_WHD"/>
</dbReference>
<dbReference type="Gene3D" id="3.40.50.300">
    <property type="entry name" value="P-loop containing nucleotide triphosphate hydrolases"/>
    <property type="match status" value="1"/>
</dbReference>
<keyword evidence="5" id="KW-1185">Reference proteome</keyword>
<evidence type="ECO:0000256" key="1">
    <source>
        <dbReference type="ARBA" id="ARBA00022737"/>
    </source>
</evidence>
<dbReference type="InterPro" id="IPR027417">
    <property type="entry name" value="P-loop_NTPase"/>
</dbReference>
<organism evidence="4 5">
    <name type="scientific">Paxillus involutus ATCC 200175</name>
    <dbReference type="NCBI Taxonomy" id="664439"/>
    <lineage>
        <taxon>Eukaryota</taxon>
        <taxon>Fungi</taxon>
        <taxon>Dikarya</taxon>
        <taxon>Basidiomycota</taxon>
        <taxon>Agaricomycotina</taxon>
        <taxon>Agaricomycetes</taxon>
        <taxon>Agaricomycetidae</taxon>
        <taxon>Boletales</taxon>
        <taxon>Paxilineae</taxon>
        <taxon>Paxillaceae</taxon>
        <taxon>Paxillus</taxon>
    </lineage>
</organism>
<feature type="domain" description="GPI inositol-deacylase winged helix" evidence="2">
    <location>
        <begin position="643"/>
        <end position="719"/>
    </location>
</feature>
<dbReference type="AlphaFoldDB" id="A0A0C9SUQ1"/>
<sequence length="800" mass="89731">MARSNVTGGSATMLCMKLDSLKVELSLPDVRYQKNKKKIKMSVDGKVKWSYEWTNTFAPPLGQDLLTPVSSTIKISLSGKRRIRKHLIGSYSGRIIDFLLDKDKPLTLQDDRHVTCATITMALSPVADYQQALLASVDASLARLDINPMLAEGLDNVDQAISAMETVDYAVETCGQYIAPLGQALRLMTKLIDNVAEAHPLLKVGWTLLSSVYKAVQEQRLNDENVRGLAESLRELVGVAGDCPVAEIKGTPHVIESIERFALEVASLIDECTQSSFMMRLGKAQITDSKTRITACQAALKDLYDKLRTRIIAYTAKRVKEMKEGIKEMQDDAKRRDAQKLSEQIREWLKPHDSSVNHKSARDTHVEGTGSWIATDERFQKWLDEAGTTMWISGPPGFGKTVLFSTSVEVVLRHASAQGTSCCCAYSYFDARESGGASRKLETLLRSILGQLCFKQAEIPEAMKRLYGVDGKEHPQPTVLQLRTTLGEVVKGFDDVYILIDALDECDSQGELLDWMTSLQLTTQGLHLLATSRPERTIEERMSNSSHIRIFLSSELLDNDIKTYVDERVEASKDLKSMMTEEMRKKLRVKGDGMFRLVAFWIDELKRCLSPKAVTDTLTRLPTSLNEMYALMVSKIDPNYLPYARAIMGWLLSSVRQLKLEEIATVVGFDFSDERPAFDKDRCFAHPEAVLDVCGGLVVMSQDRVTLAHLTVKEFLLQQESLLHVNEPDAHSLIAQSCLTYLLDLSQPHVTADVGEFPLHDYAVQNWMEHASSTRDIENTQSVIHKLALEVLHPEYETFQ</sequence>
<dbReference type="Pfam" id="PF22939">
    <property type="entry name" value="WHD_GPIID"/>
    <property type="match status" value="1"/>
</dbReference>
<dbReference type="OrthoDB" id="2625791at2759"/>
<dbReference type="PANTHER" id="PTHR10039:SF16">
    <property type="entry name" value="GPI INOSITOL-DEACYLASE"/>
    <property type="match status" value="1"/>
</dbReference>
<proteinExistence type="predicted"/>
<reference evidence="4 5" key="1">
    <citation type="submission" date="2014-06" db="EMBL/GenBank/DDBJ databases">
        <authorList>
            <consortium name="DOE Joint Genome Institute"/>
            <person name="Kuo A."/>
            <person name="Kohler A."/>
            <person name="Nagy L.G."/>
            <person name="Floudas D."/>
            <person name="Copeland A."/>
            <person name="Barry K.W."/>
            <person name="Cichocki N."/>
            <person name="Veneault-Fourrey C."/>
            <person name="LaButti K."/>
            <person name="Lindquist E.A."/>
            <person name="Lipzen A."/>
            <person name="Lundell T."/>
            <person name="Morin E."/>
            <person name="Murat C."/>
            <person name="Sun H."/>
            <person name="Tunlid A."/>
            <person name="Henrissat B."/>
            <person name="Grigoriev I.V."/>
            <person name="Hibbett D.S."/>
            <person name="Martin F."/>
            <person name="Nordberg H.P."/>
            <person name="Cantor M.N."/>
            <person name="Hua S.X."/>
        </authorList>
    </citation>
    <scope>NUCLEOTIDE SEQUENCE [LARGE SCALE GENOMIC DNA]</scope>
    <source>
        <strain evidence="4 5">ATCC 200175</strain>
    </source>
</reference>
<feature type="non-terminal residue" evidence="4">
    <location>
        <position position="800"/>
    </location>
</feature>
<name>A0A0C9SUQ1_PAXIN</name>
<evidence type="ECO:0000313" key="4">
    <source>
        <dbReference type="EMBL" id="KIJ06170.1"/>
    </source>
</evidence>
<accession>A0A0C9SUQ1</accession>
<evidence type="ECO:0000259" key="3">
    <source>
        <dbReference type="Pfam" id="PF24883"/>
    </source>
</evidence>
<evidence type="ECO:0000259" key="2">
    <source>
        <dbReference type="Pfam" id="PF22939"/>
    </source>
</evidence>
<dbReference type="Proteomes" id="UP000053647">
    <property type="component" value="Unassembled WGS sequence"/>
</dbReference>
<dbReference type="InterPro" id="IPR056884">
    <property type="entry name" value="NPHP3-like_N"/>
</dbReference>
<reference evidence="5" key="2">
    <citation type="submission" date="2015-01" db="EMBL/GenBank/DDBJ databases">
        <title>Evolutionary Origins and Diversification of the Mycorrhizal Mutualists.</title>
        <authorList>
            <consortium name="DOE Joint Genome Institute"/>
            <consortium name="Mycorrhizal Genomics Consortium"/>
            <person name="Kohler A."/>
            <person name="Kuo A."/>
            <person name="Nagy L.G."/>
            <person name="Floudas D."/>
            <person name="Copeland A."/>
            <person name="Barry K.W."/>
            <person name="Cichocki N."/>
            <person name="Veneault-Fourrey C."/>
            <person name="LaButti K."/>
            <person name="Lindquist E.A."/>
            <person name="Lipzen A."/>
            <person name="Lundell T."/>
            <person name="Morin E."/>
            <person name="Murat C."/>
            <person name="Riley R."/>
            <person name="Ohm R."/>
            <person name="Sun H."/>
            <person name="Tunlid A."/>
            <person name="Henrissat B."/>
            <person name="Grigoriev I.V."/>
            <person name="Hibbett D.S."/>
            <person name="Martin F."/>
        </authorList>
    </citation>
    <scope>NUCLEOTIDE SEQUENCE [LARGE SCALE GENOMIC DNA]</scope>
    <source>
        <strain evidence="5">ATCC 200175</strain>
    </source>
</reference>
<evidence type="ECO:0000313" key="5">
    <source>
        <dbReference type="Proteomes" id="UP000053647"/>
    </source>
</evidence>
<dbReference type="EMBL" id="KN820471">
    <property type="protein sequence ID" value="KIJ06170.1"/>
    <property type="molecule type" value="Genomic_DNA"/>
</dbReference>
<dbReference type="SUPFAM" id="SSF52540">
    <property type="entry name" value="P-loop containing nucleoside triphosphate hydrolases"/>
    <property type="match status" value="1"/>
</dbReference>
<dbReference type="Pfam" id="PF24883">
    <property type="entry name" value="NPHP3_N"/>
    <property type="match status" value="1"/>
</dbReference>
<gene>
    <name evidence="4" type="ORF">PAXINDRAFT_20625</name>
</gene>